<dbReference type="AlphaFoldDB" id="A0AAN9E4I2"/>
<reference evidence="1 2" key="1">
    <citation type="submission" date="2024-01" db="EMBL/GenBank/DDBJ databases">
        <title>The genomes of 5 underutilized Papilionoideae crops provide insights into root nodulation and disease resistanc.</title>
        <authorList>
            <person name="Yuan L."/>
        </authorList>
    </citation>
    <scope>NUCLEOTIDE SEQUENCE [LARGE SCALE GENOMIC DNA]</scope>
    <source>
        <strain evidence="1">ZHUSHIDOU_FW_LH</strain>
        <tissue evidence="1">Leaf</tissue>
    </source>
</reference>
<organism evidence="1 2">
    <name type="scientific">Crotalaria pallida</name>
    <name type="common">Smooth rattlebox</name>
    <name type="synonym">Crotalaria striata</name>
    <dbReference type="NCBI Taxonomy" id="3830"/>
    <lineage>
        <taxon>Eukaryota</taxon>
        <taxon>Viridiplantae</taxon>
        <taxon>Streptophyta</taxon>
        <taxon>Embryophyta</taxon>
        <taxon>Tracheophyta</taxon>
        <taxon>Spermatophyta</taxon>
        <taxon>Magnoliopsida</taxon>
        <taxon>eudicotyledons</taxon>
        <taxon>Gunneridae</taxon>
        <taxon>Pentapetalae</taxon>
        <taxon>rosids</taxon>
        <taxon>fabids</taxon>
        <taxon>Fabales</taxon>
        <taxon>Fabaceae</taxon>
        <taxon>Papilionoideae</taxon>
        <taxon>50 kb inversion clade</taxon>
        <taxon>genistoids sensu lato</taxon>
        <taxon>core genistoids</taxon>
        <taxon>Crotalarieae</taxon>
        <taxon>Crotalaria</taxon>
    </lineage>
</organism>
<proteinExistence type="predicted"/>
<protein>
    <submittedName>
        <fullName evidence="1">Uncharacterized protein</fullName>
    </submittedName>
</protein>
<dbReference type="EMBL" id="JAYWIO010000008">
    <property type="protein sequence ID" value="KAK7245052.1"/>
    <property type="molecule type" value="Genomic_DNA"/>
</dbReference>
<dbReference type="Proteomes" id="UP001372338">
    <property type="component" value="Unassembled WGS sequence"/>
</dbReference>
<name>A0AAN9E4I2_CROPI</name>
<evidence type="ECO:0000313" key="2">
    <source>
        <dbReference type="Proteomes" id="UP001372338"/>
    </source>
</evidence>
<comment type="caution">
    <text evidence="1">The sequence shown here is derived from an EMBL/GenBank/DDBJ whole genome shotgun (WGS) entry which is preliminary data.</text>
</comment>
<sequence length="75" mass="8268">MQITTELLDLQSQAKAQNNEIDEIYATLQAVLKHLGMPPMPIVPDCTSTVCTSENSVHPYEEGWGESDNHVPSTL</sequence>
<accession>A0AAN9E4I2</accession>
<evidence type="ECO:0000313" key="1">
    <source>
        <dbReference type="EMBL" id="KAK7245052.1"/>
    </source>
</evidence>
<keyword evidence="2" id="KW-1185">Reference proteome</keyword>
<gene>
    <name evidence="1" type="ORF">RIF29_39882</name>
</gene>